<feature type="compositionally biased region" description="Basic and acidic residues" evidence="1">
    <location>
        <begin position="44"/>
        <end position="71"/>
    </location>
</feature>
<feature type="compositionally biased region" description="Polar residues" evidence="1">
    <location>
        <begin position="75"/>
        <end position="101"/>
    </location>
</feature>
<feature type="compositionally biased region" description="Basic and acidic residues" evidence="1">
    <location>
        <begin position="667"/>
        <end position="681"/>
    </location>
</feature>
<feature type="region of interest" description="Disordered" evidence="1">
    <location>
        <begin position="667"/>
        <end position="693"/>
    </location>
</feature>
<dbReference type="AlphaFoldDB" id="A0A9D4KD67"/>
<sequence>MDSEDSPDFILVASQEESQAYGRLSPATQMKKILTSLPALQDRGNCRENIETRESEASDESPRGEGSKVAEEAASTMSSHWVASGTSRGQHVSGEETTQGGQASGYLHNLFGDSQDDMFSDQDDSKGDRYVATPAEHLGSLQLSQNPMLVPETVDESTENEIPPSPDSFSSAPCIIPNSPTDQSDDSEDNNNHSGSKGNKSISSNSGSSDFMADNTLVSESQQRKQQRRTPEEEITVIDLIDSSADIDGGDDIVASQSHQETQNFTKIHSHNTSNSVEIVDVKEGNPDSVVSGPQYHSQGDVMWHLNAVSSQKLLQSSKALKNNAVIPLEPDGVIDSEECRLKLSPSQSGSTQGQGKRSSEGQISRSSDVLIIDTLSVTSHTETTTVAKMVKSASQGASIGYAGSACLINDRRSSSAPRSVEEIRSSRKRQKELLAISSNPLVIWKNEDSDIGKFHLETPRDSHMTDTPVSQGAVSIATSDAALTAEHVPVLRSETRDVVAGDPIISMPACATVDKLSISMIQSESESTTQPMFRLERPIMEESEDIIEEVVVARKPMSANRRRRVIEDDSDEDIKTDQTISGYHHATNEQLNNTLEQEETFNLSSGQYLATKIGPTDNVEAMADETQNYVVNEQDCCLNDLKTSLGEGIDTAYNELTQRDNVVSEAKNDENIGESEKRVTESATQTTENKPCVPFEDVDMNIVQKVTEYLTGTYQRSGSNSTCTDLSDLHADGSEKGESGLKSPQLTTPGKSGTLKSRSRRESTEQRSPKSPHEIQTIIQTYSNILQKSVKKQQERKDSVLASSQTFTNQGEFVERSSIPRRLSTQSLPEHLLRPGSSYVSLQQHSHYLPAPYRRVDVTQETHDSDVQSKGKWGNKTWLQTI</sequence>
<proteinExistence type="predicted"/>
<dbReference type="Proteomes" id="UP000828390">
    <property type="component" value="Unassembled WGS sequence"/>
</dbReference>
<feature type="region of interest" description="Disordered" evidence="1">
    <location>
        <begin position="41"/>
        <end position="233"/>
    </location>
</feature>
<name>A0A9D4KD67_DREPO</name>
<reference evidence="2" key="1">
    <citation type="journal article" date="2019" name="bioRxiv">
        <title>The Genome of the Zebra Mussel, Dreissena polymorpha: A Resource for Invasive Species Research.</title>
        <authorList>
            <person name="McCartney M.A."/>
            <person name="Auch B."/>
            <person name="Kono T."/>
            <person name="Mallez S."/>
            <person name="Zhang Y."/>
            <person name="Obille A."/>
            <person name="Becker A."/>
            <person name="Abrahante J.E."/>
            <person name="Garbe J."/>
            <person name="Badalamenti J.P."/>
            <person name="Herman A."/>
            <person name="Mangelson H."/>
            <person name="Liachko I."/>
            <person name="Sullivan S."/>
            <person name="Sone E.D."/>
            <person name="Koren S."/>
            <person name="Silverstein K.A.T."/>
            <person name="Beckman K.B."/>
            <person name="Gohl D.M."/>
        </authorList>
    </citation>
    <scope>NUCLEOTIDE SEQUENCE</scope>
    <source>
        <strain evidence="2">Duluth1</strain>
        <tissue evidence="2">Whole animal</tissue>
    </source>
</reference>
<feature type="region of interest" description="Disordered" evidence="1">
    <location>
        <begin position="715"/>
        <end position="775"/>
    </location>
</feature>
<feature type="compositionally biased region" description="Polar residues" evidence="1">
    <location>
        <begin position="715"/>
        <end position="726"/>
    </location>
</feature>
<feature type="compositionally biased region" description="Basic and acidic residues" evidence="1">
    <location>
        <begin position="761"/>
        <end position="774"/>
    </location>
</feature>
<accession>A0A9D4KD67</accession>
<evidence type="ECO:0000313" key="3">
    <source>
        <dbReference type="Proteomes" id="UP000828390"/>
    </source>
</evidence>
<feature type="compositionally biased region" description="Low complexity" evidence="1">
    <location>
        <begin position="192"/>
        <end position="209"/>
    </location>
</feature>
<feature type="compositionally biased region" description="Low complexity" evidence="1">
    <location>
        <begin position="345"/>
        <end position="357"/>
    </location>
</feature>
<dbReference type="EMBL" id="JAIWYP010000004">
    <property type="protein sequence ID" value="KAH3837071.1"/>
    <property type="molecule type" value="Genomic_DNA"/>
</dbReference>
<comment type="caution">
    <text evidence="2">The sequence shown here is derived from an EMBL/GenBank/DDBJ whole genome shotgun (WGS) entry which is preliminary data.</text>
</comment>
<reference evidence="2" key="2">
    <citation type="submission" date="2020-11" db="EMBL/GenBank/DDBJ databases">
        <authorList>
            <person name="McCartney M.A."/>
            <person name="Auch B."/>
            <person name="Kono T."/>
            <person name="Mallez S."/>
            <person name="Becker A."/>
            <person name="Gohl D.M."/>
            <person name="Silverstein K.A.T."/>
            <person name="Koren S."/>
            <person name="Bechman K.B."/>
            <person name="Herman A."/>
            <person name="Abrahante J.E."/>
            <person name="Garbe J."/>
        </authorList>
    </citation>
    <scope>NUCLEOTIDE SEQUENCE</scope>
    <source>
        <strain evidence="2">Duluth1</strain>
        <tissue evidence="2">Whole animal</tissue>
    </source>
</reference>
<evidence type="ECO:0000256" key="1">
    <source>
        <dbReference type="SAM" id="MobiDB-lite"/>
    </source>
</evidence>
<evidence type="ECO:0000313" key="2">
    <source>
        <dbReference type="EMBL" id="KAH3837071.1"/>
    </source>
</evidence>
<keyword evidence="3" id="KW-1185">Reference proteome</keyword>
<feature type="compositionally biased region" description="Basic and acidic residues" evidence="1">
    <location>
        <begin position="728"/>
        <end position="740"/>
    </location>
</feature>
<feature type="region of interest" description="Disordered" evidence="1">
    <location>
        <begin position="344"/>
        <end position="364"/>
    </location>
</feature>
<feature type="compositionally biased region" description="Polar residues" evidence="1">
    <location>
        <begin position="743"/>
        <end position="757"/>
    </location>
</feature>
<organism evidence="2 3">
    <name type="scientific">Dreissena polymorpha</name>
    <name type="common">Zebra mussel</name>
    <name type="synonym">Mytilus polymorpha</name>
    <dbReference type="NCBI Taxonomy" id="45954"/>
    <lineage>
        <taxon>Eukaryota</taxon>
        <taxon>Metazoa</taxon>
        <taxon>Spiralia</taxon>
        <taxon>Lophotrochozoa</taxon>
        <taxon>Mollusca</taxon>
        <taxon>Bivalvia</taxon>
        <taxon>Autobranchia</taxon>
        <taxon>Heteroconchia</taxon>
        <taxon>Euheterodonta</taxon>
        <taxon>Imparidentia</taxon>
        <taxon>Neoheterodontei</taxon>
        <taxon>Myida</taxon>
        <taxon>Dreissenoidea</taxon>
        <taxon>Dreissenidae</taxon>
        <taxon>Dreissena</taxon>
    </lineage>
</organism>
<protein>
    <submittedName>
        <fullName evidence="2">Uncharacterized protein</fullName>
    </submittedName>
</protein>
<gene>
    <name evidence="2" type="ORF">DPMN_110449</name>
</gene>